<evidence type="ECO:0000313" key="4">
    <source>
        <dbReference type="Proteomes" id="UP000049222"/>
    </source>
</evidence>
<keyword evidence="3" id="KW-0560">Oxidoreductase</keyword>
<feature type="domain" description="Glucose/Sorbosone dehydrogenase" evidence="2">
    <location>
        <begin position="57"/>
        <end position="387"/>
    </location>
</feature>
<keyword evidence="1" id="KW-0732">Signal</keyword>
<dbReference type="PANTHER" id="PTHR19328">
    <property type="entry name" value="HEDGEHOG-INTERACTING PROTEIN"/>
    <property type="match status" value="1"/>
</dbReference>
<dbReference type="SUPFAM" id="SSF50952">
    <property type="entry name" value="Soluble quinoprotein glucose dehydrogenase"/>
    <property type="match status" value="1"/>
</dbReference>
<dbReference type="PANTHER" id="PTHR19328:SF75">
    <property type="entry name" value="ALDOSE SUGAR DEHYDROGENASE YLII"/>
    <property type="match status" value="1"/>
</dbReference>
<evidence type="ECO:0000256" key="1">
    <source>
        <dbReference type="SAM" id="SignalP"/>
    </source>
</evidence>
<dbReference type="Gene3D" id="2.120.10.30">
    <property type="entry name" value="TolB, C-terminal domain"/>
    <property type="match status" value="1"/>
</dbReference>
<keyword evidence="4" id="KW-1185">Reference proteome</keyword>
<dbReference type="STRING" id="420998.JDO7802_03205"/>
<proteinExistence type="predicted"/>
<name>A0A0M6YPI9_9RHOB</name>
<sequence length="393" mass="41697">MRALPLILSLLPAAATAQGFEYGPRNTDFPPVFPEQTRAPLTTSDVVLDMKVLADGLNHPWGIATLPDDAGWLVTERAGQLRHLSPDGTLSEAISGVPEVLPQGQGGLLDVTLAPDFAESGTVLITYAKPVPGGSATAAARGVLSDDMTTLSDVTDIFVQDPPSPTAKHYGSRILQLADGTWAITSGEHSSDEERPYAQDLDKTYGKVIRVNLDGSVPQDNPFVDQDGAVDTIWSYGHRNIQGAAVDADGTLWTIEHGPKGGDELNAPEAGLNYGWPVISYGKRYSGGEIGSGDAVQDGMEQPTYFWDPVIAPGGMAFHSGAAFSDWNGDALIASLNPGGVVRLSLEDGVVVEEERMLMDLGRVRDVEILPDGSFIVLTDRDDGQVIHVTPGT</sequence>
<reference evidence="3 4" key="1">
    <citation type="submission" date="2015-07" db="EMBL/GenBank/DDBJ databases">
        <authorList>
            <person name="Noorani M."/>
        </authorList>
    </citation>
    <scope>NUCLEOTIDE SEQUENCE [LARGE SCALE GENOMIC DNA]</scope>
    <source>
        <strain evidence="3 4">CECT 7802</strain>
    </source>
</reference>
<feature type="chain" id="PRO_5005808495" evidence="1">
    <location>
        <begin position="18"/>
        <end position="393"/>
    </location>
</feature>
<dbReference type="EC" id="1.1.5.-" evidence="3"/>
<dbReference type="AlphaFoldDB" id="A0A0M6YPI9"/>
<evidence type="ECO:0000313" key="3">
    <source>
        <dbReference type="EMBL" id="CTQ51167.1"/>
    </source>
</evidence>
<dbReference type="InterPro" id="IPR011042">
    <property type="entry name" value="6-blade_b-propeller_TolB-like"/>
</dbReference>
<evidence type="ECO:0000259" key="2">
    <source>
        <dbReference type="Pfam" id="PF07995"/>
    </source>
</evidence>
<organism evidence="3 4">
    <name type="scientific">Jannaschia donghaensis</name>
    <dbReference type="NCBI Taxonomy" id="420998"/>
    <lineage>
        <taxon>Bacteria</taxon>
        <taxon>Pseudomonadati</taxon>
        <taxon>Pseudomonadota</taxon>
        <taxon>Alphaproteobacteria</taxon>
        <taxon>Rhodobacterales</taxon>
        <taxon>Roseobacteraceae</taxon>
        <taxon>Jannaschia</taxon>
    </lineage>
</organism>
<accession>A0A0M6YPI9</accession>
<dbReference type="InterPro" id="IPR012938">
    <property type="entry name" value="Glc/Sorbosone_DH"/>
</dbReference>
<gene>
    <name evidence="3" type="primary">yliI</name>
    <name evidence="3" type="ORF">JDO7802_03205</name>
</gene>
<protein>
    <submittedName>
        <fullName evidence="3">Soluble aldose sugar dehydrogenase YliI</fullName>
        <ecNumber evidence="3">1.1.5.-</ecNumber>
    </submittedName>
</protein>
<dbReference type="OrthoDB" id="9770043at2"/>
<dbReference type="Pfam" id="PF07995">
    <property type="entry name" value="GSDH"/>
    <property type="match status" value="1"/>
</dbReference>
<feature type="signal peptide" evidence="1">
    <location>
        <begin position="1"/>
        <end position="17"/>
    </location>
</feature>
<dbReference type="GO" id="GO:0016491">
    <property type="term" value="F:oxidoreductase activity"/>
    <property type="evidence" value="ECO:0007669"/>
    <property type="project" value="UniProtKB-KW"/>
</dbReference>
<dbReference type="Proteomes" id="UP000049222">
    <property type="component" value="Unassembled WGS sequence"/>
</dbReference>
<dbReference type="InterPro" id="IPR011041">
    <property type="entry name" value="Quinoprot_gluc/sorb_DH_b-prop"/>
</dbReference>
<dbReference type="RefSeq" id="WP_055086909.1">
    <property type="nucleotide sequence ID" value="NZ_CXSU01000012.1"/>
</dbReference>
<dbReference type="EMBL" id="CXSU01000012">
    <property type="protein sequence ID" value="CTQ51167.1"/>
    <property type="molecule type" value="Genomic_DNA"/>
</dbReference>